<reference evidence="1" key="1">
    <citation type="submission" date="2021-02" db="EMBL/GenBank/DDBJ databases">
        <authorList>
            <person name="Nowell W R."/>
        </authorList>
    </citation>
    <scope>NUCLEOTIDE SEQUENCE</scope>
    <source>
        <strain evidence="1">Ploen Becks lab</strain>
    </source>
</reference>
<evidence type="ECO:0000313" key="1">
    <source>
        <dbReference type="EMBL" id="CAF0939021.1"/>
    </source>
</evidence>
<evidence type="ECO:0000313" key="2">
    <source>
        <dbReference type="Proteomes" id="UP000663879"/>
    </source>
</evidence>
<name>A0A814CE74_9BILA</name>
<dbReference type="OrthoDB" id="10163927at2759"/>
<dbReference type="AlphaFoldDB" id="A0A814CE74"/>
<proteinExistence type="predicted"/>
<keyword evidence="2" id="KW-1185">Reference proteome</keyword>
<dbReference type="EMBL" id="CAJNOC010002540">
    <property type="protein sequence ID" value="CAF0939021.1"/>
    <property type="molecule type" value="Genomic_DNA"/>
</dbReference>
<sequence length="231" mass="25850">MAAQKVCEYKQVPLEVRVEPRPGMRNVTRMGIEEWVWRNGGQQRGGLLRCRFVERRTTTIIFMAMVEVQQNQWLLEMVRTTSFDGQLMVCGPENFTSCWVPLEPQPKRAAQVDQNSPILEQVNPEPIPAAAAAAPAPVVLRPNVTINLNADRILRGIIGSGRMMRQLQGTVPNPDLFRAASPVASEDEEQAFVEVVAELNEKFCYLYCCVILPRTSGAVLPWRGSNVTQSV</sequence>
<protein>
    <submittedName>
        <fullName evidence="1">Uncharacterized protein</fullName>
    </submittedName>
</protein>
<organism evidence="1 2">
    <name type="scientific">Brachionus calyciflorus</name>
    <dbReference type="NCBI Taxonomy" id="104777"/>
    <lineage>
        <taxon>Eukaryota</taxon>
        <taxon>Metazoa</taxon>
        <taxon>Spiralia</taxon>
        <taxon>Gnathifera</taxon>
        <taxon>Rotifera</taxon>
        <taxon>Eurotatoria</taxon>
        <taxon>Monogononta</taxon>
        <taxon>Pseudotrocha</taxon>
        <taxon>Ploima</taxon>
        <taxon>Brachionidae</taxon>
        <taxon>Brachionus</taxon>
    </lineage>
</organism>
<dbReference type="Proteomes" id="UP000663879">
    <property type="component" value="Unassembled WGS sequence"/>
</dbReference>
<comment type="caution">
    <text evidence="1">The sequence shown here is derived from an EMBL/GenBank/DDBJ whole genome shotgun (WGS) entry which is preliminary data.</text>
</comment>
<gene>
    <name evidence="1" type="ORF">OXX778_LOCUS13327</name>
</gene>
<accession>A0A814CE74</accession>